<evidence type="ECO:0000313" key="2">
    <source>
        <dbReference type="Proteomes" id="UP000630805"/>
    </source>
</evidence>
<accession>A0ABX2PL96</accession>
<reference evidence="1 2" key="1">
    <citation type="submission" date="2020-06" db="EMBL/GenBank/DDBJ databases">
        <authorList>
            <person name="Cao W.R."/>
        </authorList>
    </citation>
    <scope>NUCLEOTIDE SEQUENCE [LARGE SCALE GENOMIC DNA]</scope>
    <source>
        <strain evidence="1 2">B1Z28</strain>
    </source>
</reference>
<organism evidence="1 2">
    <name type="scientific">Ruegeria haliotis</name>
    <dbReference type="NCBI Taxonomy" id="2747601"/>
    <lineage>
        <taxon>Bacteria</taxon>
        <taxon>Pseudomonadati</taxon>
        <taxon>Pseudomonadota</taxon>
        <taxon>Alphaproteobacteria</taxon>
        <taxon>Rhodobacterales</taxon>
        <taxon>Roseobacteraceae</taxon>
        <taxon>Ruegeria</taxon>
    </lineage>
</organism>
<comment type="caution">
    <text evidence="1">The sequence shown here is derived from an EMBL/GenBank/DDBJ whole genome shotgun (WGS) entry which is preliminary data.</text>
</comment>
<evidence type="ECO:0000313" key="1">
    <source>
        <dbReference type="EMBL" id="NVO54885.1"/>
    </source>
</evidence>
<dbReference type="Proteomes" id="UP000630805">
    <property type="component" value="Unassembled WGS sequence"/>
</dbReference>
<dbReference type="SUPFAM" id="SSF53448">
    <property type="entry name" value="Nucleotide-diphospho-sugar transferases"/>
    <property type="match status" value="1"/>
</dbReference>
<dbReference type="EMBL" id="JABXWT010000001">
    <property type="protein sequence ID" value="NVO54885.1"/>
    <property type="molecule type" value="Genomic_DNA"/>
</dbReference>
<gene>
    <name evidence="1" type="ORF">HW561_03670</name>
</gene>
<sequence>MKNEGPFVLEWVAHNQAIGVDQMVVMTNDCSDGTDDLLQRLDARGVLIHVDNNSHRPTSPQKRAYKKFLRMEVARPQDWVLVIDADELINVKTGDNTLRALTSAIPDARTISMTWRLFGNAGVVEYHDQFLSEQFRMAAPERKPRPPQAWGFKTMFQRELWDALGVHRPKQPTVETMAECHWYNGSGQLMPDRYFTQSWRSARDSIGYDLVQINHYALKSCESYLVKKMRGRAHHLGADLGMEYWNNMNQNAVAEHSIDVIADRKQARYDALMSDPETAALHQACCDEHRKKIVELRSVPETEALWAEMTAGV</sequence>
<dbReference type="Pfam" id="PF13704">
    <property type="entry name" value="Glyco_tranf_2_4"/>
    <property type="match status" value="1"/>
</dbReference>
<protein>
    <submittedName>
        <fullName evidence="1">Glycosyltransferase family 2 protein</fullName>
    </submittedName>
</protein>
<keyword evidence="2" id="KW-1185">Reference proteome</keyword>
<dbReference type="InterPro" id="IPR029044">
    <property type="entry name" value="Nucleotide-diphossugar_trans"/>
</dbReference>
<proteinExistence type="predicted"/>
<name>A0ABX2PL96_9RHOB</name>